<name>A0A5P8VU42_9NOSO</name>
<feature type="transmembrane region" description="Helical" evidence="7">
    <location>
        <begin position="362"/>
        <end position="382"/>
    </location>
</feature>
<dbReference type="EMBL" id="CP045226">
    <property type="protein sequence ID" value="QFS43864.1"/>
    <property type="molecule type" value="Genomic_DNA"/>
</dbReference>
<dbReference type="PROSITE" id="PS50850">
    <property type="entry name" value="MFS"/>
    <property type="match status" value="1"/>
</dbReference>
<dbReference type="InterPro" id="IPR011701">
    <property type="entry name" value="MFS"/>
</dbReference>
<dbReference type="GO" id="GO:0005886">
    <property type="term" value="C:plasma membrane"/>
    <property type="evidence" value="ECO:0007669"/>
    <property type="project" value="UniProtKB-SubCell"/>
</dbReference>
<dbReference type="Pfam" id="PF07690">
    <property type="entry name" value="MFS_1"/>
    <property type="match status" value="1"/>
</dbReference>
<keyword evidence="2" id="KW-0813">Transport</keyword>
<dbReference type="PANTHER" id="PTHR43266:SF2">
    <property type="entry name" value="MAJOR FACILITATOR SUPERFAMILY (MFS) PROFILE DOMAIN-CONTAINING PROTEIN"/>
    <property type="match status" value="1"/>
</dbReference>
<evidence type="ECO:0000259" key="8">
    <source>
        <dbReference type="PROSITE" id="PS50850"/>
    </source>
</evidence>
<keyword evidence="3" id="KW-1003">Cell membrane</keyword>
<keyword evidence="6 7" id="KW-0472">Membrane</keyword>
<sequence length="420" mass="45461">MFPTEPAAVNNGFGALLKNRGFMLLWIGQLMSQLADKVFFVLLIALLENYSPLPGLAQNSMYSTLMLSFTIPAILFGSAGGIFVDRLPKKLIMVGSDIVRGLLTLCLPLLPREFLILLILTFAISSVTQFFAPAEQAAIPLLVKRENLLAANALFSSTMMGALIVGFAIGEPILSLAKSLMGEQYGQEIVVGGLYILSAAIMQPIKFKEPKLSKEHQASNHLWTEFTESLRYLKKNPLILNAMLQLTTLYCVFAALTVLTIQLAEEFGLKEKQFGFFLAAAGVGMVFGAAILGHWGDKLHHKPLPLIGFLIIALVLGVFTFTHNLLLALGLCAFLGVGASLIGVPMQTLIQQQTPSTMLGKVFGFQNHAVNIALALPLAITGPLTDALGLRTVLVAMSIVVVVVGVWAWQNTRKVLQDVI</sequence>
<evidence type="ECO:0000256" key="1">
    <source>
        <dbReference type="ARBA" id="ARBA00004651"/>
    </source>
</evidence>
<feature type="transmembrane region" description="Helical" evidence="7">
    <location>
        <begin position="273"/>
        <end position="292"/>
    </location>
</feature>
<dbReference type="GO" id="GO:0022857">
    <property type="term" value="F:transmembrane transporter activity"/>
    <property type="evidence" value="ECO:0007669"/>
    <property type="project" value="InterPro"/>
</dbReference>
<feature type="transmembrane region" description="Helical" evidence="7">
    <location>
        <begin position="116"/>
        <end position="135"/>
    </location>
</feature>
<reference evidence="9 10" key="1">
    <citation type="submission" date="2019-10" db="EMBL/GenBank/DDBJ databases">
        <title>Genomic and transcriptomic insights into the perfect genentic adaptation of a filamentous nitrogen-fixing cyanobacterium to rice fields.</title>
        <authorList>
            <person name="Chen Z."/>
        </authorList>
    </citation>
    <scope>NUCLEOTIDE SEQUENCE [LARGE SCALE GENOMIC DNA]</scope>
    <source>
        <strain evidence="9">CCNUC1</strain>
    </source>
</reference>
<dbReference type="InterPro" id="IPR020846">
    <property type="entry name" value="MFS_dom"/>
</dbReference>
<dbReference type="InterPro" id="IPR036259">
    <property type="entry name" value="MFS_trans_sf"/>
</dbReference>
<evidence type="ECO:0000313" key="9">
    <source>
        <dbReference type="EMBL" id="QFS43864.1"/>
    </source>
</evidence>
<feature type="transmembrane region" description="Helical" evidence="7">
    <location>
        <begin position="147"/>
        <end position="169"/>
    </location>
</feature>
<protein>
    <submittedName>
        <fullName evidence="9">MFS transporter</fullName>
    </submittedName>
</protein>
<keyword evidence="4 7" id="KW-0812">Transmembrane</keyword>
<evidence type="ECO:0000256" key="6">
    <source>
        <dbReference type="ARBA" id="ARBA00023136"/>
    </source>
</evidence>
<gene>
    <name evidence="9" type="ORF">GXM_01337</name>
</gene>
<dbReference type="SUPFAM" id="SSF103473">
    <property type="entry name" value="MFS general substrate transporter"/>
    <property type="match status" value="1"/>
</dbReference>
<evidence type="ECO:0000256" key="5">
    <source>
        <dbReference type="ARBA" id="ARBA00022989"/>
    </source>
</evidence>
<evidence type="ECO:0000256" key="7">
    <source>
        <dbReference type="SAM" id="Phobius"/>
    </source>
</evidence>
<dbReference type="PANTHER" id="PTHR43266">
    <property type="entry name" value="MACROLIDE-EFFLUX PROTEIN"/>
    <property type="match status" value="1"/>
</dbReference>
<keyword evidence="5 7" id="KW-1133">Transmembrane helix</keyword>
<dbReference type="KEGG" id="nsh:GXM_01337"/>
<feature type="transmembrane region" description="Helical" evidence="7">
    <location>
        <begin position="327"/>
        <end position="350"/>
    </location>
</feature>
<evidence type="ECO:0000313" key="10">
    <source>
        <dbReference type="Proteomes" id="UP000326678"/>
    </source>
</evidence>
<feature type="transmembrane region" description="Helical" evidence="7">
    <location>
        <begin position="388"/>
        <end position="409"/>
    </location>
</feature>
<accession>A0A5P8VU42</accession>
<feature type="transmembrane region" description="Helical" evidence="7">
    <location>
        <begin position="238"/>
        <end position="261"/>
    </location>
</feature>
<dbReference type="Gene3D" id="1.20.1250.20">
    <property type="entry name" value="MFS general substrate transporter like domains"/>
    <property type="match status" value="2"/>
</dbReference>
<dbReference type="CDD" id="cd06173">
    <property type="entry name" value="MFS_MefA_like"/>
    <property type="match status" value="1"/>
</dbReference>
<organism evidence="9 10">
    <name type="scientific">Nostoc sphaeroides CCNUC1</name>
    <dbReference type="NCBI Taxonomy" id="2653204"/>
    <lineage>
        <taxon>Bacteria</taxon>
        <taxon>Bacillati</taxon>
        <taxon>Cyanobacteriota</taxon>
        <taxon>Cyanophyceae</taxon>
        <taxon>Nostocales</taxon>
        <taxon>Nostocaceae</taxon>
        <taxon>Nostoc</taxon>
    </lineage>
</organism>
<feature type="transmembrane region" description="Helical" evidence="7">
    <location>
        <begin position="304"/>
        <end position="321"/>
    </location>
</feature>
<comment type="subcellular location">
    <subcellularLocation>
        <location evidence="1">Cell membrane</location>
        <topology evidence="1">Multi-pass membrane protein</topology>
    </subcellularLocation>
</comment>
<feature type="transmembrane region" description="Helical" evidence="7">
    <location>
        <begin position="21"/>
        <end position="45"/>
    </location>
</feature>
<feature type="transmembrane region" description="Helical" evidence="7">
    <location>
        <begin position="65"/>
        <end position="84"/>
    </location>
</feature>
<keyword evidence="10" id="KW-1185">Reference proteome</keyword>
<feature type="domain" description="Major facilitator superfamily (MFS) profile" evidence="8">
    <location>
        <begin position="237"/>
        <end position="420"/>
    </location>
</feature>
<dbReference type="RefSeq" id="WP_152588412.1">
    <property type="nucleotide sequence ID" value="NZ_CP045226.1"/>
</dbReference>
<evidence type="ECO:0000256" key="3">
    <source>
        <dbReference type="ARBA" id="ARBA00022475"/>
    </source>
</evidence>
<proteinExistence type="predicted"/>
<dbReference type="Proteomes" id="UP000326678">
    <property type="component" value="Chromosome Gxm1"/>
</dbReference>
<evidence type="ECO:0000256" key="2">
    <source>
        <dbReference type="ARBA" id="ARBA00022448"/>
    </source>
</evidence>
<dbReference type="AlphaFoldDB" id="A0A5P8VU42"/>
<evidence type="ECO:0000256" key="4">
    <source>
        <dbReference type="ARBA" id="ARBA00022692"/>
    </source>
</evidence>